<dbReference type="EMBL" id="MEUG01000001">
    <property type="protein sequence ID" value="OGC27724.1"/>
    <property type="molecule type" value="Genomic_DNA"/>
</dbReference>
<feature type="transmembrane region" description="Helical" evidence="1">
    <location>
        <begin position="98"/>
        <end position="116"/>
    </location>
</feature>
<proteinExistence type="predicted"/>
<evidence type="ECO:0000313" key="3">
    <source>
        <dbReference type="Proteomes" id="UP000178602"/>
    </source>
</evidence>
<organism evidence="2 3">
    <name type="scientific">candidate division WOR-1 bacterium RIFOXYC12_FULL_54_18</name>
    <dbReference type="NCBI Taxonomy" id="1802584"/>
    <lineage>
        <taxon>Bacteria</taxon>
        <taxon>Bacillati</taxon>
        <taxon>Saganbacteria</taxon>
    </lineage>
</organism>
<comment type="caution">
    <text evidence="2">The sequence shown here is derived from an EMBL/GenBank/DDBJ whole genome shotgun (WGS) entry which is preliminary data.</text>
</comment>
<reference evidence="2 3" key="1">
    <citation type="journal article" date="2016" name="Nat. Commun.">
        <title>Thousands of microbial genomes shed light on interconnected biogeochemical processes in an aquifer system.</title>
        <authorList>
            <person name="Anantharaman K."/>
            <person name="Brown C.T."/>
            <person name="Hug L.A."/>
            <person name="Sharon I."/>
            <person name="Castelle C.J."/>
            <person name="Probst A.J."/>
            <person name="Thomas B.C."/>
            <person name="Singh A."/>
            <person name="Wilkins M.J."/>
            <person name="Karaoz U."/>
            <person name="Brodie E.L."/>
            <person name="Williams K.H."/>
            <person name="Hubbard S.S."/>
            <person name="Banfield J.F."/>
        </authorList>
    </citation>
    <scope>NUCLEOTIDE SEQUENCE [LARGE SCALE GENOMIC DNA]</scope>
</reference>
<dbReference type="AlphaFoldDB" id="A0A1F4T4T1"/>
<keyword evidence="1" id="KW-1133">Transmembrane helix</keyword>
<name>A0A1F4T4T1_UNCSA</name>
<accession>A0A1F4T4T1</accession>
<protein>
    <submittedName>
        <fullName evidence="2">Uncharacterized protein</fullName>
    </submittedName>
</protein>
<sequence>MNKHYENYPVWIPALSILLSLSIYSLGAIILSGFGQITVILYLLFCLWSEYRVLAGACRSCYYYGKLCGPGKGIIAPLFFKKDDPKKFTAKVFGWRDLVPDLLLFLIPFLGGLVYLFVHFNWLTLVLMIANAILAFPVTGYMRGTLLCPNCKQRELGCPAEKLFAKK</sequence>
<dbReference type="Proteomes" id="UP000178602">
    <property type="component" value="Unassembled WGS sequence"/>
</dbReference>
<evidence type="ECO:0000313" key="2">
    <source>
        <dbReference type="EMBL" id="OGC27724.1"/>
    </source>
</evidence>
<keyword evidence="1" id="KW-0472">Membrane</keyword>
<evidence type="ECO:0000256" key="1">
    <source>
        <dbReference type="SAM" id="Phobius"/>
    </source>
</evidence>
<feature type="transmembrane region" description="Helical" evidence="1">
    <location>
        <begin position="12"/>
        <end position="45"/>
    </location>
</feature>
<gene>
    <name evidence="2" type="ORF">A3K49_01755</name>
</gene>
<keyword evidence="1" id="KW-0812">Transmembrane</keyword>
<feature type="transmembrane region" description="Helical" evidence="1">
    <location>
        <begin position="122"/>
        <end position="142"/>
    </location>
</feature>